<comment type="caution">
    <text evidence="2">The sequence shown here is derived from an EMBL/GenBank/DDBJ whole genome shotgun (WGS) entry which is preliminary data.</text>
</comment>
<feature type="compositionally biased region" description="Polar residues" evidence="1">
    <location>
        <begin position="68"/>
        <end position="82"/>
    </location>
</feature>
<dbReference type="AlphaFoldDB" id="A0A0J9X9E7"/>
<accession>A0A0J9X9E7</accession>
<evidence type="ECO:0000313" key="2">
    <source>
        <dbReference type="EMBL" id="CDO53801.1"/>
    </source>
</evidence>
<dbReference type="EMBL" id="CCBN010000005">
    <property type="protein sequence ID" value="CDO53801.1"/>
    <property type="molecule type" value="Genomic_DNA"/>
</dbReference>
<proteinExistence type="predicted"/>
<feature type="compositionally biased region" description="Polar residues" evidence="1">
    <location>
        <begin position="158"/>
        <end position="169"/>
    </location>
</feature>
<name>A0A0J9X9E7_GEOCN</name>
<feature type="compositionally biased region" description="Polar residues" evidence="1">
    <location>
        <begin position="100"/>
        <end position="110"/>
    </location>
</feature>
<evidence type="ECO:0000313" key="3">
    <source>
        <dbReference type="Proteomes" id="UP000242525"/>
    </source>
</evidence>
<reference evidence="2" key="1">
    <citation type="submission" date="2014-03" db="EMBL/GenBank/DDBJ databases">
        <authorList>
            <person name="Casaregola S."/>
        </authorList>
    </citation>
    <scope>NUCLEOTIDE SEQUENCE [LARGE SCALE GENOMIC DNA]</scope>
    <source>
        <strain evidence="2">CLIB 918</strain>
    </source>
</reference>
<dbReference type="Proteomes" id="UP000242525">
    <property type="component" value="Unassembled WGS sequence"/>
</dbReference>
<evidence type="ECO:0000256" key="1">
    <source>
        <dbReference type="SAM" id="MobiDB-lite"/>
    </source>
</evidence>
<feature type="region of interest" description="Disordered" evidence="1">
    <location>
        <begin position="1"/>
        <end position="119"/>
    </location>
</feature>
<feature type="compositionally biased region" description="Polar residues" evidence="1">
    <location>
        <begin position="176"/>
        <end position="198"/>
    </location>
</feature>
<gene>
    <name evidence="2" type="ORF">BN980_GECA05s07347g</name>
</gene>
<feature type="compositionally biased region" description="Polar residues" evidence="1">
    <location>
        <begin position="1"/>
        <end position="12"/>
    </location>
</feature>
<organism evidence="2 3">
    <name type="scientific">Geotrichum candidum</name>
    <name type="common">Oospora lactis</name>
    <name type="synonym">Dipodascus geotrichum</name>
    <dbReference type="NCBI Taxonomy" id="1173061"/>
    <lineage>
        <taxon>Eukaryota</taxon>
        <taxon>Fungi</taxon>
        <taxon>Dikarya</taxon>
        <taxon>Ascomycota</taxon>
        <taxon>Saccharomycotina</taxon>
        <taxon>Dipodascomycetes</taxon>
        <taxon>Dipodascales</taxon>
        <taxon>Dipodascaceae</taxon>
        <taxon>Geotrichum</taxon>
    </lineage>
</organism>
<feature type="region of interest" description="Disordered" evidence="1">
    <location>
        <begin position="133"/>
        <end position="198"/>
    </location>
</feature>
<dbReference type="OrthoDB" id="3981113at2759"/>
<protein>
    <submittedName>
        <fullName evidence="2">Uncharacterized protein</fullName>
    </submittedName>
</protein>
<keyword evidence="3" id="KW-1185">Reference proteome</keyword>
<sequence length="198" mass="21490">MGAATSNPTYTESDPDYRDYEGYDETSAAGNAPLKQIPQNNPRTLLRNPGGKRLLPNTLGISLPPSRPLSQASSMSGVSTTAFKDGVEGNRPQRFADPQEYSTWINSTIPDNDDPNLLESDIALDNSQDLYSFYNQPADDGTDELNSNINVKKPTPVRPNQGNNDQSYNKIPDVANPSSNPSSLSDKVQSLSVDNKLA</sequence>